<dbReference type="AlphaFoldDB" id="A0AAE1LM37"/>
<dbReference type="EMBL" id="JAHWGI010001226">
    <property type="protein sequence ID" value="KAK3925311.1"/>
    <property type="molecule type" value="Genomic_DNA"/>
</dbReference>
<accession>A0AAE1LM37</accession>
<sequence>MLSSSSLSMSGKGREDIIFGEDQRTIDHSKPSILSTMHWVFKHKARKEPLVNENYAINLSKLHLHQGILVLYSPSYNQAFYSQSKDRTSGMWLNSWDSGGKRSNNFWRQQD</sequence>
<keyword evidence="2" id="KW-1185">Reference proteome</keyword>
<proteinExistence type="predicted"/>
<comment type="caution">
    <text evidence="1">The sequence shown here is derived from an EMBL/GenBank/DDBJ whole genome shotgun (WGS) entry which is preliminary data.</text>
</comment>
<reference evidence="1" key="1">
    <citation type="submission" date="2021-07" db="EMBL/GenBank/DDBJ databases">
        <authorList>
            <person name="Catto M.A."/>
            <person name="Jacobson A."/>
            <person name="Kennedy G."/>
            <person name="Labadie P."/>
            <person name="Hunt B.G."/>
            <person name="Srinivasan R."/>
        </authorList>
    </citation>
    <scope>NUCLEOTIDE SEQUENCE</scope>
    <source>
        <strain evidence="1">PL_HMW_Pooled</strain>
        <tissue evidence="1">Head</tissue>
    </source>
</reference>
<gene>
    <name evidence="1" type="ORF">KUF71_013518</name>
</gene>
<protein>
    <submittedName>
        <fullName evidence="1">MFS-type transporter MJ1560</fullName>
    </submittedName>
</protein>
<reference evidence="1" key="2">
    <citation type="journal article" date="2023" name="BMC Genomics">
        <title>Pest status, molecular evolution, and epigenetic factors derived from the genome assembly of Frankliniella fusca, a thysanopteran phytovirus vector.</title>
        <authorList>
            <person name="Catto M.A."/>
            <person name="Labadie P.E."/>
            <person name="Jacobson A.L."/>
            <person name="Kennedy G.G."/>
            <person name="Srinivasan R."/>
            <person name="Hunt B.G."/>
        </authorList>
    </citation>
    <scope>NUCLEOTIDE SEQUENCE</scope>
    <source>
        <strain evidence="1">PL_HMW_Pooled</strain>
    </source>
</reference>
<organism evidence="1 2">
    <name type="scientific">Frankliniella fusca</name>
    <dbReference type="NCBI Taxonomy" id="407009"/>
    <lineage>
        <taxon>Eukaryota</taxon>
        <taxon>Metazoa</taxon>
        <taxon>Ecdysozoa</taxon>
        <taxon>Arthropoda</taxon>
        <taxon>Hexapoda</taxon>
        <taxon>Insecta</taxon>
        <taxon>Pterygota</taxon>
        <taxon>Neoptera</taxon>
        <taxon>Paraneoptera</taxon>
        <taxon>Thysanoptera</taxon>
        <taxon>Terebrantia</taxon>
        <taxon>Thripoidea</taxon>
        <taxon>Thripidae</taxon>
        <taxon>Frankliniella</taxon>
    </lineage>
</organism>
<name>A0AAE1LM37_9NEOP</name>
<evidence type="ECO:0000313" key="2">
    <source>
        <dbReference type="Proteomes" id="UP001219518"/>
    </source>
</evidence>
<dbReference type="Proteomes" id="UP001219518">
    <property type="component" value="Unassembled WGS sequence"/>
</dbReference>
<evidence type="ECO:0000313" key="1">
    <source>
        <dbReference type="EMBL" id="KAK3925311.1"/>
    </source>
</evidence>